<dbReference type="AlphaFoldDB" id="A0AAV4UMA7"/>
<gene>
    <name evidence="1" type="ORF">CEXT_433581</name>
</gene>
<protein>
    <submittedName>
        <fullName evidence="1">Uncharacterized protein</fullName>
    </submittedName>
</protein>
<proteinExistence type="predicted"/>
<reference evidence="1 2" key="1">
    <citation type="submission" date="2021-06" db="EMBL/GenBank/DDBJ databases">
        <title>Caerostris extrusa draft genome.</title>
        <authorList>
            <person name="Kono N."/>
            <person name="Arakawa K."/>
        </authorList>
    </citation>
    <scope>NUCLEOTIDE SEQUENCE [LARGE SCALE GENOMIC DNA]</scope>
</reference>
<dbReference type="EMBL" id="BPLR01013121">
    <property type="protein sequence ID" value="GIY58872.1"/>
    <property type="molecule type" value="Genomic_DNA"/>
</dbReference>
<dbReference type="Proteomes" id="UP001054945">
    <property type="component" value="Unassembled WGS sequence"/>
</dbReference>
<accession>A0AAV4UMA7</accession>
<sequence>MKTEASGLSRQRICSASSPSMKTTCGTSGIICKTLTHRFKFHSCEWDEIRIFRRSGKCRMVVSMIKSTRKVKIEDCLICVLDGRSDGVILSLDPLKDAGSLGL</sequence>
<keyword evidence="2" id="KW-1185">Reference proteome</keyword>
<name>A0AAV4UMA7_CAEEX</name>
<evidence type="ECO:0000313" key="2">
    <source>
        <dbReference type="Proteomes" id="UP001054945"/>
    </source>
</evidence>
<evidence type="ECO:0000313" key="1">
    <source>
        <dbReference type="EMBL" id="GIY58872.1"/>
    </source>
</evidence>
<feature type="non-terminal residue" evidence="1">
    <location>
        <position position="103"/>
    </location>
</feature>
<comment type="caution">
    <text evidence="1">The sequence shown here is derived from an EMBL/GenBank/DDBJ whole genome shotgun (WGS) entry which is preliminary data.</text>
</comment>
<organism evidence="1 2">
    <name type="scientific">Caerostris extrusa</name>
    <name type="common">Bark spider</name>
    <name type="synonym">Caerostris bankana</name>
    <dbReference type="NCBI Taxonomy" id="172846"/>
    <lineage>
        <taxon>Eukaryota</taxon>
        <taxon>Metazoa</taxon>
        <taxon>Ecdysozoa</taxon>
        <taxon>Arthropoda</taxon>
        <taxon>Chelicerata</taxon>
        <taxon>Arachnida</taxon>
        <taxon>Araneae</taxon>
        <taxon>Araneomorphae</taxon>
        <taxon>Entelegynae</taxon>
        <taxon>Araneoidea</taxon>
        <taxon>Araneidae</taxon>
        <taxon>Caerostris</taxon>
    </lineage>
</organism>